<keyword evidence="5" id="KW-0378">Hydrolase</keyword>
<protein>
    <submittedName>
        <fullName evidence="8">M28 family peptidase</fullName>
    </submittedName>
</protein>
<keyword evidence="9" id="KW-1185">Reference proteome</keyword>
<dbReference type="OrthoDB" id="9778250at2"/>
<name>A0A6L7GDZ4_9SPHN</name>
<dbReference type="Gene3D" id="3.40.630.10">
    <property type="entry name" value="Zn peptidases"/>
    <property type="match status" value="1"/>
</dbReference>
<keyword evidence="6" id="KW-0862">Zinc</keyword>
<reference evidence="8 9" key="1">
    <citation type="submission" date="2019-12" db="EMBL/GenBank/DDBJ databases">
        <title>Genomic-based taxomic classification of the family Erythrobacteraceae.</title>
        <authorList>
            <person name="Xu L."/>
        </authorList>
    </citation>
    <scope>NUCLEOTIDE SEQUENCE [LARGE SCALE GENOMIC DNA]</scope>
    <source>
        <strain evidence="8 9">KCTC 52259</strain>
    </source>
</reference>
<dbReference type="SUPFAM" id="SSF53187">
    <property type="entry name" value="Zn-dependent exopeptidases"/>
    <property type="match status" value="1"/>
</dbReference>
<evidence type="ECO:0000256" key="4">
    <source>
        <dbReference type="ARBA" id="ARBA00022729"/>
    </source>
</evidence>
<dbReference type="PANTHER" id="PTHR12147">
    <property type="entry name" value="METALLOPEPTIDASE M28 FAMILY MEMBER"/>
    <property type="match status" value="1"/>
</dbReference>
<dbReference type="GO" id="GO:0008235">
    <property type="term" value="F:metalloexopeptidase activity"/>
    <property type="evidence" value="ECO:0007669"/>
    <property type="project" value="InterPro"/>
</dbReference>
<evidence type="ECO:0000313" key="8">
    <source>
        <dbReference type="EMBL" id="MXP14302.1"/>
    </source>
</evidence>
<keyword evidence="1" id="KW-0031">Aminopeptidase</keyword>
<dbReference type="GO" id="GO:0006508">
    <property type="term" value="P:proteolysis"/>
    <property type="evidence" value="ECO:0007669"/>
    <property type="project" value="UniProtKB-KW"/>
</dbReference>
<comment type="caution">
    <text evidence="8">The sequence shown here is derived from an EMBL/GenBank/DDBJ whole genome shotgun (WGS) entry which is preliminary data.</text>
</comment>
<evidence type="ECO:0000313" key="9">
    <source>
        <dbReference type="Proteomes" id="UP000473531"/>
    </source>
</evidence>
<dbReference type="AlphaFoldDB" id="A0A6L7GDZ4"/>
<feature type="domain" description="Peptidase M28" evidence="7">
    <location>
        <begin position="287"/>
        <end position="489"/>
    </location>
</feature>
<dbReference type="RefSeq" id="WP_160600476.1">
    <property type="nucleotide sequence ID" value="NZ_WTYU01000001.1"/>
</dbReference>
<keyword evidence="3" id="KW-0479">Metal-binding</keyword>
<gene>
    <name evidence="8" type="ORF">GRI44_06000</name>
</gene>
<proteinExistence type="predicted"/>
<organism evidence="8 9">
    <name type="scientific">Allopontixanthobacter confluentis</name>
    <dbReference type="NCBI Taxonomy" id="1849021"/>
    <lineage>
        <taxon>Bacteria</taxon>
        <taxon>Pseudomonadati</taxon>
        <taxon>Pseudomonadota</taxon>
        <taxon>Alphaproteobacteria</taxon>
        <taxon>Sphingomonadales</taxon>
        <taxon>Erythrobacteraceae</taxon>
        <taxon>Allopontixanthobacter</taxon>
    </lineage>
</organism>
<dbReference type="GO" id="GO:0046872">
    <property type="term" value="F:metal ion binding"/>
    <property type="evidence" value="ECO:0007669"/>
    <property type="project" value="UniProtKB-KW"/>
</dbReference>
<dbReference type="Proteomes" id="UP000473531">
    <property type="component" value="Unassembled WGS sequence"/>
</dbReference>
<keyword evidence="2" id="KW-0645">Protease</keyword>
<evidence type="ECO:0000256" key="6">
    <source>
        <dbReference type="ARBA" id="ARBA00022833"/>
    </source>
</evidence>
<keyword evidence="4" id="KW-0732">Signal</keyword>
<accession>A0A6L7GDZ4</accession>
<evidence type="ECO:0000256" key="1">
    <source>
        <dbReference type="ARBA" id="ARBA00022438"/>
    </source>
</evidence>
<dbReference type="InterPro" id="IPR045175">
    <property type="entry name" value="M28_fam"/>
</dbReference>
<dbReference type="PANTHER" id="PTHR12147:SF56">
    <property type="entry name" value="AMINOPEPTIDASE YDR415C-RELATED"/>
    <property type="match status" value="1"/>
</dbReference>
<dbReference type="Pfam" id="PF04389">
    <property type="entry name" value="Peptidase_M28"/>
    <property type="match status" value="1"/>
</dbReference>
<sequence>MRVAHTFVEGQNRVTLGRYGSMMRGIAAGAGSMVLAACATVPAPSDPAAADVAAIETAMAAHIAILASDDFRGRRPATQGESRTLDYLTRAWQDAGLEPGTNKPSSPWLAPIDLVRSTPSQSTVEFWRNGRVVTLPKGSVTVFASGQRALLELAPMVFVGKQWRDLDRSELTGRVAVMLWDHADQAEQRDALLEKGASAVLAVVQSGAELAQMSDRRAAGSYRLADDSGGAVLDGYMVPEAANILFGANQFKTWKDAAGVPGFRPVPLRVAVSMEATSATAAVQTHNLIGKIAGASPDAGSVLLMAHWDHFGTCSGADRAVSQSDMLCNGAVDNASGLAMLTELARRLAAGPQMDRDVYFVATSAEEWGLLGARALVADPPMPLDTIVAGFNVDTIAIAPRGSGVAIVGAGLTPLDDTVKSIIRAQGRSLGDNAFAAGFVRRQDGWALLQHDVPMLMVSSAFANREIMERYLKERYHQPTDQAERVELGGAAEDLLLHLALVRYFADAAAYQPAISQPDGQADDLLGG</sequence>
<evidence type="ECO:0000259" key="7">
    <source>
        <dbReference type="Pfam" id="PF04389"/>
    </source>
</evidence>
<evidence type="ECO:0000256" key="2">
    <source>
        <dbReference type="ARBA" id="ARBA00022670"/>
    </source>
</evidence>
<evidence type="ECO:0000256" key="5">
    <source>
        <dbReference type="ARBA" id="ARBA00022801"/>
    </source>
</evidence>
<dbReference type="EMBL" id="WTYU01000001">
    <property type="protein sequence ID" value="MXP14302.1"/>
    <property type="molecule type" value="Genomic_DNA"/>
</dbReference>
<dbReference type="GO" id="GO:0004177">
    <property type="term" value="F:aminopeptidase activity"/>
    <property type="evidence" value="ECO:0007669"/>
    <property type="project" value="UniProtKB-KW"/>
</dbReference>
<evidence type="ECO:0000256" key="3">
    <source>
        <dbReference type="ARBA" id="ARBA00022723"/>
    </source>
</evidence>
<dbReference type="InterPro" id="IPR007484">
    <property type="entry name" value="Peptidase_M28"/>
</dbReference>